<evidence type="ECO:0000256" key="1">
    <source>
        <dbReference type="ARBA" id="ARBA00022475"/>
    </source>
</evidence>
<accession>A0A077PFK1</accession>
<name>A0A077PFK1_XENBV</name>
<evidence type="ECO:0000256" key="4">
    <source>
        <dbReference type="HAMAP-Rule" id="MF_01104"/>
    </source>
</evidence>
<dbReference type="HOGENOM" id="CLU_121866_0_0_6"/>
<dbReference type="EMBL" id="CBSZ010000056">
    <property type="protein sequence ID" value="CDH23090.1"/>
    <property type="molecule type" value="Genomic_DNA"/>
</dbReference>
<dbReference type="Proteomes" id="UP000028493">
    <property type="component" value="Unassembled WGS sequence"/>
</dbReference>
<reference evidence="6" key="1">
    <citation type="submission" date="2013-07" db="EMBL/GenBank/DDBJ databases">
        <title>Sub-species coevolution in mutualistic symbiosis.</title>
        <authorList>
            <person name="Murfin K."/>
            <person name="Klassen J."/>
            <person name="Lee M."/>
            <person name="Forst S."/>
            <person name="Stock P."/>
            <person name="Goodrich-Blair H."/>
        </authorList>
    </citation>
    <scope>NUCLEOTIDE SEQUENCE [LARGE SCALE GENOMIC DNA]</scope>
    <source>
        <strain evidence="6">Kraussei Becker Underwood</strain>
    </source>
</reference>
<keyword evidence="1 4" id="KW-1003">Cell membrane</keyword>
<organism evidence="6 7">
    <name type="scientific">Xenorhabdus bovienii str. kraussei Becker Underwood</name>
    <dbReference type="NCBI Taxonomy" id="1398204"/>
    <lineage>
        <taxon>Bacteria</taxon>
        <taxon>Pseudomonadati</taxon>
        <taxon>Pseudomonadota</taxon>
        <taxon>Gammaproteobacteria</taxon>
        <taxon>Enterobacterales</taxon>
        <taxon>Morganellaceae</taxon>
        <taxon>Xenorhabdus</taxon>
    </lineage>
</organism>
<dbReference type="GO" id="GO:0009898">
    <property type="term" value="C:cytoplasmic side of plasma membrane"/>
    <property type="evidence" value="ECO:0007669"/>
    <property type="project" value="InterPro"/>
</dbReference>
<comment type="subcellular location">
    <subcellularLocation>
        <location evidence="4">Cell inner membrane</location>
        <topology evidence="4">Peripheral membrane protein</topology>
        <orientation evidence="4">Cytoplasmic side</orientation>
    </subcellularLocation>
    <text evidence="4">Loosely associated with the cytoplasmic side of the inner membrane, probably via SecY.</text>
</comment>
<dbReference type="Gene3D" id="3.40.1580.20">
    <property type="entry name" value="Syd protein"/>
    <property type="match status" value="1"/>
</dbReference>
<feature type="region of interest" description="Disordered" evidence="5">
    <location>
        <begin position="1"/>
        <end position="22"/>
    </location>
</feature>
<protein>
    <recommendedName>
        <fullName evidence="4">Protein Syd</fullName>
    </recommendedName>
</protein>
<evidence type="ECO:0000256" key="2">
    <source>
        <dbReference type="ARBA" id="ARBA00022519"/>
    </source>
</evidence>
<comment type="function">
    <text evidence="4">Interacts with the SecY protein in vivo. May bind preferentially to an uncomplexed state of SecY, thus functioning either as a chelating agent for excess SecY in the cell or as a regulatory factor that negatively controls the translocase function.</text>
</comment>
<keyword evidence="3 4" id="KW-0472">Membrane</keyword>
<evidence type="ECO:0000256" key="5">
    <source>
        <dbReference type="SAM" id="MobiDB-lite"/>
    </source>
</evidence>
<dbReference type="Pfam" id="PF07348">
    <property type="entry name" value="Syd"/>
    <property type="match status" value="1"/>
</dbReference>
<dbReference type="NCBIfam" id="NF003439">
    <property type="entry name" value="PRK04968.1"/>
    <property type="match status" value="1"/>
</dbReference>
<evidence type="ECO:0000256" key="3">
    <source>
        <dbReference type="ARBA" id="ARBA00023136"/>
    </source>
</evidence>
<evidence type="ECO:0000313" key="7">
    <source>
        <dbReference type="Proteomes" id="UP000028493"/>
    </source>
</evidence>
<proteinExistence type="inferred from homology"/>
<sequence>MSERSQQSCNLQDDGYKPKNDGLKNSMTFNVTEALTDFTRRYVELWQEETGLPPASSDLYGIPSSCIERTGDGVVYWLPKLFSVHEKLSKVETALDIRLQDSIHDYYVTQLAGDMTASFEGQNLSLIQVWSNDDFIRLQENLIGHLVTQKRLKLSPTAFIATIDSEMSMISVCNLTGQVILEQSGKPEQTILSADLASFLSVIKPATSL</sequence>
<dbReference type="InterPro" id="IPR009948">
    <property type="entry name" value="Syd"/>
</dbReference>
<dbReference type="AlphaFoldDB" id="A0A077PFK1"/>
<comment type="similarity">
    <text evidence="4">Belongs to the Syd family.</text>
</comment>
<dbReference type="HAMAP" id="MF_01104">
    <property type="entry name" value="Syd"/>
    <property type="match status" value="1"/>
</dbReference>
<comment type="caution">
    <text evidence="6">The sequence shown here is derived from an EMBL/GenBank/DDBJ whole genome shotgun (WGS) entry which is preliminary data.</text>
</comment>
<dbReference type="InterPro" id="IPR038228">
    <property type="entry name" value="Syd_sf"/>
</dbReference>
<dbReference type="CDD" id="cd16323">
    <property type="entry name" value="Syd"/>
    <property type="match status" value="1"/>
</dbReference>
<gene>
    <name evidence="4 6" type="primary">syd</name>
    <name evidence="6" type="ORF">XBKB1_1490042</name>
</gene>
<keyword evidence="2 4" id="KW-0997">Cell inner membrane</keyword>
<feature type="compositionally biased region" description="Polar residues" evidence="5">
    <location>
        <begin position="1"/>
        <end position="11"/>
    </location>
</feature>
<evidence type="ECO:0000313" key="6">
    <source>
        <dbReference type="EMBL" id="CDH23090.1"/>
    </source>
</evidence>